<proteinExistence type="inferred from homology"/>
<keyword evidence="4" id="KW-0460">Magnesium</keyword>
<dbReference type="Pfam" id="PF12710">
    <property type="entry name" value="HAD"/>
    <property type="match status" value="1"/>
</dbReference>
<evidence type="ECO:0000256" key="4">
    <source>
        <dbReference type="ARBA" id="ARBA00022842"/>
    </source>
</evidence>
<dbReference type="Gene3D" id="3.40.50.1000">
    <property type="entry name" value="HAD superfamily/HAD-like"/>
    <property type="match status" value="1"/>
</dbReference>
<keyword evidence="6" id="KW-1185">Reference proteome</keyword>
<evidence type="ECO:0000256" key="1">
    <source>
        <dbReference type="ARBA" id="ARBA00009184"/>
    </source>
</evidence>
<accession>A0ABR9QGQ9</accession>
<sequence>MAIVTVDFDGTLYQGNSFKVMFQVGKKQFTMKQWSILFSGLVKAGAVGLANGKNAFRHQFFKAFAKTFQGKTTSELDVFFQELVDVGKAEVHQSLVLQIQKHQQNGDTVILLSGALQPFLRAFAKELQLDVHIISTELLFDQRNLCTGEIGQIINGDEKVNKLQEWLEARSMMDQPSQEIWAYADSESDIPLLNFVTNPVVVNPKDDMKKIAQQNKWTIFAS</sequence>
<protein>
    <submittedName>
        <fullName evidence="5">Haloacid dehalogenase-like hydrolase</fullName>
    </submittedName>
</protein>
<dbReference type="RefSeq" id="WP_193535167.1">
    <property type="nucleotide sequence ID" value="NZ_JADCLJ010000014.1"/>
</dbReference>
<evidence type="ECO:0000313" key="6">
    <source>
        <dbReference type="Proteomes" id="UP001516662"/>
    </source>
</evidence>
<reference evidence="5 6" key="1">
    <citation type="submission" date="2020-10" db="EMBL/GenBank/DDBJ databases">
        <title>Bacillus sp. HD4P25, an endophyte from a halophyte.</title>
        <authorList>
            <person name="Sun J.-Q."/>
        </authorList>
    </citation>
    <scope>NUCLEOTIDE SEQUENCE [LARGE SCALE GENOMIC DNA]</scope>
    <source>
        <strain evidence="5 6">YIM 93174</strain>
    </source>
</reference>
<dbReference type="NCBIfam" id="TIGR01488">
    <property type="entry name" value="HAD-SF-IB"/>
    <property type="match status" value="1"/>
</dbReference>
<dbReference type="Gene3D" id="1.20.1440.100">
    <property type="entry name" value="SG protein - dephosphorylation function"/>
    <property type="match status" value="1"/>
</dbReference>
<dbReference type="EMBL" id="JADCLJ010000014">
    <property type="protein sequence ID" value="MBE4907687.1"/>
    <property type="molecule type" value="Genomic_DNA"/>
</dbReference>
<dbReference type="InterPro" id="IPR036412">
    <property type="entry name" value="HAD-like_sf"/>
</dbReference>
<dbReference type="PANTHER" id="PTHR43344">
    <property type="entry name" value="PHOSPHOSERINE PHOSPHATASE"/>
    <property type="match status" value="1"/>
</dbReference>
<evidence type="ECO:0000256" key="3">
    <source>
        <dbReference type="ARBA" id="ARBA00022801"/>
    </source>
</evidence>
<gene>
    <name evidence="5" type="ORF">IMZ08_06425</name>
</gene>
<comment type="caution">
    <text evidence="5">The sequence shown here is derived from an EMBL/GenBank/DDBJ whole genome shotgun (WGS) entry which is preliminary data.</text>
</comment>
<dbReference type="SUPFAM" id="SSF56784">
    <property type="entry name" value="HAD-like"/>
    <property type="match status" value="1"/>
</dbReference>
<dbReference type="InterPro" id="IPR050582">
    <property type="entry name" value="HAD-like_SerB"/>
</dbReference>
<name>A0ABR9QGQ9_9BACI</name>
<comment type="similarity">
    <text evidence="1">Belongs to the HAD-like hydrolase superfamily. SerB family.</text>
</comment>
<dbReference type="Proteomes" id="UP001516662">
    <property type="component" value="Unassembled WGS sequence"/>
</dbReference>
<evidence type="ECO:0000256" key="2">
    <source>
        <dbReference type="ARBA" id="ARBA00022723"/>
    </source>
</evidence>
<keyword evidence="2" id="KW-0479">Metal-binding</keyword>
<organism evidence="5 6">
    <name type="scientific">Litchfieldia luteola</name>
    <dbReference type="NCBI Taxonomy" id="682179"/>
    <lineage>
        <taxon>Bacteria</taxon>
        <taxon>Bacillati</taxon>
        <taxon>Bacillota</taxon>
        <taxon>Bacilli</taxon>
        <taxon>Bacillales</taxon>
        <taxon>Bacillaceae</taxon>
        <taxon>Litchfieldia</taxon>
    </lineage>
</organism>
<dbReference type="PANTHER" id="PTHR43344:SF13">
    <property type="entry name" value="PHOSPHATASE RV3661-RELATED"/>
    <property type="match status" value="1"/>
</dbReference>
<keyword evidence="3" id="KW-0378">Hydrolase</keyword>
<dbReference type="InterPro" id="IPR023214">
    <property type="entry name" value="HAD_sf"/>
</dbReference>
<evidence type="ECO:0000313" key="5">
    <source>
        <dbReference type="EMBL" id="MBE4907687.1"/>
    </source>
</evidence>